<dbReference type="Pfam" id="PF06244">
    <property type="entry name" value="Ccdc124"/>
    <property type="match status" value="1"/>
</dbReference>
<sequence>MPKKFTGENTKAVAARARKTSAKESQQAQKKKEEEDQYWKDDDKHILRKLQRKEDQEKKKQSVADKKAEIKALLEQESASVKKCAKAPAPPKITRAQISEHGNVEAKPIKKDKIETHLDVPLEENINRILPTAEEAHTIVDAIALLSTRDEEIDKHPEKRMKAAYTAYEQRQLILLKEKHPTLRLSQLKQMIFKDWQKSPENPLNQ</sequence>
<comment type="similarity">
    <text evidence="2">Belongs to the CCDC124 family.</text>
</comment>
<dbReference type="GO" id="GO:0030496">
    <property type="term" value="C:midbody"/>
    <property type="evidence" value="ECO:0007669"/>
    <property type="project" value="UniProtKB-SubCell"/>
</dbReference>
<feature type="domain" description="Coiled-coil" evidence="5">
    <location>
        <begin position="125"/>
        <end position="206"/>
    </location>
</feature>
<evidence type="ECO:0000256" key="3">
    <source>
        <dbReference type="ARBA" id="ARBA00023054"/>
    </source>
</evidence>
<proteinExistence type="inferred from homology"/>
<evidence type="ECO:0000256" key="4">
    <source>
        <dbReference type="SAM" id="MobiDB-lite"/>
    </source>
</evidence>
<accession>A0AAN7UYJ4</accession>
<dbReference type="AlphaFoldDB" id="A0AAN7UYJ4"/>
<evidence type="ECO:0000313" key="6">
    <source>
        <dbReference type="EMBL" id="KAK5637873.1"/>
    </source>
</evidence>
<reference evidence="6 7" key="1">
    <citation type="journal article" date="2024" name="Insects">
        <title>An Improved Chromosome-Level Genome Assembly of the Firefly Pyrocoelia pectoralis.</title>
        <authorList>
            <person name="Fu X."/>
            <person name="Meyer-Rochow V.B."/>
            <person name="Ballantyne L."/>
            <person name="Zhu X."/>
        </authorList>
    </citation>
    <scope>NUCLEOTIDE SEQUENCE [LARGE SCALE GENOMIC DNA]</scope>
    <source>
        <strain evidence="6">XCY_ONT2</strain>
    </source>
</reference>
<dbReference type="GO" id="GO:0006366">
    <property type="term" value="P:transcription by RNA polymerase II"/>
    <property type="evidence" value="ECO:0007669"/>
    <property type="project" value="TreeGrafter"/>
</dbReference>
<comment type="caution">
    <text evidence="6">The sequence shown here is derived from an EMBL/GenBank/DDBJ whole genome shotgun (WGS) entry which is preliminary data.</text>
</comment>
<dbReference type="GO" id="GO:0003713">
    <property type="term" value="F:transcription coactivator activity"/>
    <property type="evidence" value="ECO:0007669"/>
    <property type="project" value="TreeGrafter"/>
</dbReference>
<dbReference type="InterPro" id="IPR054414">
    <property type="entry name" value="Ccdc124/Oxs1_C"/>
</dbReference>
<evidence type="ECO:0000259" key="5">
    <source>
        <dbReference type="Pfam" id="PF06244"/>
    </source>
</evidence>
<feature type="compositionally biased region" description="Basic and acidic residues" evidence="4">
    <location>
        <begin position="30"/>
        <end position="39"/>
    </location>
</feature>
<evidence type="ECO:0000256" key="1">
    <source>
        <dbReference type="ARBA" id="ARBA00004214"/>
    </source>
</evidence>
<evidence type="ECO:0000313" key="7">
    <source>
        <dbReference type="Proteomes" id="UP001329430"/>
    </source>
</evidence>
<name>A0AAN7UYJ4_9COLE</name>
<protein>
    <recommendedName>
        <fullName evidence="5">Coiled-coil domain-containing protein</fullName>
    </recommendedName>
</protein>
<dbReference type="PANTHER" id="PTHR21680">
    <property type="entry name" value="COILED-COIL DOMAIN-CONTAINING PROTEIN 124"/>
    <property type="match status" value="1"/>
</dbReference>
<feature type="region of interest" description="Disordered" evidence="4">
    <location>
        <begin position="1"/>
        <end position="39"/>
    </location>
</feature>
<evidence type="ECO:0000256" key="2">
    <source>
        <dbReference type="ARBA" id="ARBA00008296"/>
    </source>
</evidence>
<gene>
    <name evidence="6" type="ORF">RI129_000111</name>
</gene>
<dbReference type="InterPro" id="IPR010422">
    <property type="entry name" value="Ccdc124/Oxs1"/>
</dbReference>
<comment type="subcellular location">
    <subcellularLocation>
        <location evidence="1">Midbody</location>
    </subcellularLocation>
</comment>
<dbReference type="EMBL" id="JAVRBK010000024">
    <property type="protein sequence ID" value="KAK5637873.1"/>
    <property type="molecule type" value="Genomic_DNA"/>
</dbReference>
<dbReference type="PANTHER" id="PTHR21680:SF0">
    <property type="entry name" value="COILED-COIL DOMAIN-CONTAINING PROTEIN 124"/>
    <property type="match status" value="1"/>
</dbReference>
<dbReference type="Proteomes" id="UP001329430">
    <property type="component" value="Unassembled WGS sequence"/>
</dbReference>
<keyword evidence="7" id="KW-1185">Reference proteome</keyword>
<dbReference type="GO" id="GO:0005634">
    <property type="term" value="C:nucleus"/>
    <property type="evidence" value="ECO:0007669"/>
    <property type="project" value="TreeGrafter"/>
</dbReference>
<keyword evidence="3" id="KW-0175">Coiled coil</keyword>
<organism evidence="6 7">
    <name type="scientific">Pyrocoelia pectoralis</name>
    <dbReference type="NCBI Taxonomy" id="417401"/>
    <lineage>
        <taxon>Eukaryota</taxon>
        <taxon>Metazoa</taxon>
        <taxon>Ecdysozoa</taxon>
        <taxon>Arthropoda</taxon>
        <taxon>Hexapoda</taxon>
        <taxon>Insecta</taxon>
        <taxon>Pterygota</taxon>
        <taxon>Neoptera</taxon>
        <taxon>Endopterygota</taxon>
        <taxon>Coleoptera</taxon>
        <taxon>Polyphaga</taxon>
        <taxon>Elateriformia</taxon>
        <taxon>Elateroidea</taxon>
        <taxon>Lampyridae</taxon>
        <taxon>Lampyrinae</taxon>
        <taxon>Pyrocoelia</taxon>
    </lineage>
</organism>